<organism evidence="7 8">
    <name type="scientific">Sutcliffiella tianshenii</name>
    <dbReference type="NCBI Taxonomy" id="1463404"/>
    <lineage>
        <taxon>Bacteria</taxon>
        <taxon>Bacillati</taxon>
        <taxon>Bacillota</taxon>
        <taxon>Bacilli</taxon>
        <taxon>Bacillales</taxon>
        <taxon>Bacillaceae</taxon>
        <taxon>Sutcliffiella</taxon>
    </lineage>
</organism>
<dbReference type="PANTHER" id="PTHR31290">
    <property type="entry name" value="UV-DAMAGE ENDONUCLEASE"/>
    <property type="match status" value="1"/>
</dbReference>
<protein>
    <submittedName>
        <fullName evidence="7">UV damage endonuclease UvdE</fullName>
    </submittedName>
</protein>
<evidence type="ECO:0000313" key="7">
    <source>
        <dbReference type="EMBL" id="MBM7621673.1"/>
    </source>
</evidence>
<dbReference type="RefSeq" id="WP_204418450.1">
    <property type="nucleotide sequence ID" value="NZ_JAFBED010000009.1"/>
</dbReference>
<keyword evidence="3" id="KW-0227">DNA damage</keyword>
<dbReference type="Pfam" id="PF03851">
    <property type="entry name" value="UvdE"/>
    <property type="match status" value="1"/>
</dbReference>
<evidence type="ECO:0000256" key="3">
    <source>
        <dbReference type="ARBA" id="ARBA00022763"/>
    </source>
</evidence>
<keyword evidence="2 7" id="KW-0255">Endonuclease</keyword>
<keyword evidence="8" id="KW-1185">Reference proteome</keyword>
<dbReference type="EMBL" id="JAFBED010000009">
    <property type="protein sequence ID" value="MBM7621673.1"/>
    <property type="molecule type" value="Genomic_DNA"/>
</dbReference>
<dbReference type="GO" id="GO:0004519">
    <property type="term" value="F:endonuclease activity"/>
    <property type="evidence" value="ECO:0007669"/>
    <property type="project" value="UniProtKB-KW"/>
</dbReference>
<comment type="caution">
    <text evidence="7">The sequence shown here is derived from an EMBL/GenBank/DDBJ whole genome shotgun (WGS) entry which is preliminary data.</text>
</comment>
<gene>
    <name evidence="7" type="ORF">JOC95_003562</name>
</gene>
<sequence length="321" mass="37742">MTLVRLGYVAMSMQLQNASPSKTMTFAQFSKLKDRDAAIDKLERISVTNLENCLRLLRHNVANDIKFFRFSSKLIPLANHEELSDWKFMRPLKGILKEIGDYIEEHPMRVDFHPDHFVLLNSKNKDILNQTIKTLSMHRSLLKGMRVPTEHRCVLHIGGGYDDRELALEQFIHNWALVPQALQEMLILENDDTTFHLRDALYVCEKLNVPLVFDYHHHLAHFEKEEWEEEWERVVGTWEFSPLPVKMHISSPRDEKNFRAHADYIDPRMFMDFLSKIKGSVEEIHCMIEAKKKDEALFRLMEDLKGYPEIERVDGASFIVH</sequence>
<evidence type="ECO:0000256" key="1">
    <source>
        <dbReference type="ARBA" id="ARBA00022722"/>
    </source>
</evidence>
<dbReference type="Gene3D" id="3.20.20.150">
    <property type="entry name" value="Divalent-metal-dependent TIM barrel enzymes"/>
    <property type="match status" value="1"/>
</dbReference>
<evidence type="ECO:0000256" key="6">
    <source>
        <dbReference type="ARBA" id="ARBA00023204"/>
    </source>
</evidence>
<name>A0ABS2P4Z6_9BACI</name>
<dbReference type="PANTHER" id="PTHR31290:SF5">
    <property type="entry name" value="UV-DAMAGE ENDONUCLEASE"/>
    <property type="match status" value="1"/>
</dbReference>
<evidence type="ECO:0000256" key="5">
    <source>
        <dbReference type="ARBA" id="ARBA00022801"/>
    </source>
</evidence>
<dbReference type="InterPro" id="IPR004601">
    <property type="entry name" value="UvdE"/>
</dbReference>
<dbReference type="NCBIfam" id="TIGR00629">
    <property type="entry name" value="uvde"/>
    <property type="match status" value="1"/>
</dbReference>
<accession>A0ABS2P4Z6</accession>
<keyword evidence="5" id="KW-0378">Hydrolase</keyword>
<reference evidence="7 8" key="1">
    <citation type="submission" date="2021-01" db="EMBL/GenBank/DDBJ databases">
        <title>Genomic Encyclopedia of Type Strains, Phase IV (KMG-IV): sequencing the most valuable type-strain genomes for metagenomic binning, comparative biology and taxonomic classification.</title>
        <authorList>
            <person name="Goeker M."/>
        </authorList>
    </citation>
    <scope>NUCLEOTIDE SEQUENCE [LARGE SCALE GENOMIC DNA]</scope>
    <source>
        <strain evidence="7 8">DSM 25879</strain>
    </source>
</reference>
<evidence type="ECO:0000256" key="4">
    <source>
        <dbReference type="ARBA" id="ARBA00022769"/>
    </source>
</evidence>
<proteinExistence type="predicted"/>
<dbReference type="Proteomes" id="UP000737402">
    <property type="component" value="Unassembled WGS sequence"/>
</dbReference>
<keyword evidence="6" id="KW-0234">DNA repair</keyword>
<evidence type="ECO:0000313" key="8">
    <source>
        <dbReference type="Proteomes" id="UP000737402"/>
    </source>
</evidence>
<keyword evidence="4" id="KW-0228">DNA excision</keyword>
<dbReference type="InterPro" id="IPR036237">
    <property type="entry name" value="Xyl_isomerase-like_sf"/>
</dbReference>
<keyword evidence="1" id="KW-0540">Nuclease</keyword>
<evidence type="ECO:0000256" key="2">
    <source>
        <dbReference type="ARBA" id="ARBA00022759"/>
    </source>
</evidence>
<dbReference type="SUPFAM" id="SSF51658">
    <property type="entry name" value="Xylose isomerase-like"/>
    <property type="match status" value="1"/>
</dbReference>